<dbReference type="PANTHER" id="PTHR34075">
    <property type="entry name" value="BLR3430 PROTEIN"/>
    <property type="match status" value="1"/>
</dbReference>
<dbReference type="EMBL" id="BDCX01000015">
    <property type="protein sequence ID" value="GAT69929.1"/>
    <property type="molecule type" value="Genomic_DNA"/>
</dbReference>
<gene>
    <name evidence="5" type="ORF">PS9374_05609</name>
</gene>
<dbReference type="SUPFAM" id="SSF50249">
    <property type="entry name" value="Nucleic acid-binding proteins"/>
    <property type="match status" value="1"/>
</dbReference>
<dbReference type="RefSeq" id="WP_084008839.1">
    <property type="nucleotide sequence ID" value="NZ_BDCX01000015.1"/>
</dbReference>
<feature type="region of interest" description="Disordered" evidence="1">
    <location>
        <begin position="201"/>
        <end position="248"/>
    </location>
</feature>
<evidence type="ECO:0000256" key="1">
    <source>
        <dbReference type="SAM" id="MobiDB-lite"/>
    </source>
</evidence>
<proteinExistence type="predicted"/>
<feature type="region of interest" description="Disordered" evidence="1">
    <location>
        <begin position="1"/>
        <end position="54"/>
    </location>
</feature>
<dbReference type="OrthoDB" id="4275032at2"/>
<evidence type="ECO:0008006" key="7">
    <source>
        <dbReference type="Google" id="ProtNLM"/>
    </source>
</evidence>
<evidence type="ECO:0000313" key="5">
    <source>
        <dbReference type="EMBL" id="GAT69929.1"/>
    </source>
</evidence>
<feature type="compositionally biased region" description="Low complexity" evidence="1">
    <location>
        <begin position="7"/>
        <end position="17"/>
    </location>
</feature>
<reference evidence="5 6" key="1">
    <citation type="journal article" date="2016" name="Genome Announc.">
        <title>Draft Genome Sequence of Planomonospora sphaerica JCM9374, a Rare Actinomycete.</title>
        <authorList>
            <person name="Dohra H."/>
            <person name="Suzuki T."/>
            <person name="Inoue Y."/>
            <person name="Kodani S."/>
        </authorList>
    </citation>
    <scope>NUCLEOTIDE SEQUENCE [LARGE SCALE GENOMIC DNA]</scope>
    <source>
        <strain evidence="5 6">JCM 9374</strain>
    </source>
</reference>
<dbReference type="InterPro" id="IPR002878">
    <property type="entry name" value="ChsH2_C"/>
</dbReference>
<feature type="compositionally biased region" description="Basic and acidic residues" evidence="1">
    <location>
        <begin position="19"/>
        <end position="40"/>
    </location>
</feature>
<reference evidence="6" key="2">
    <citation type="submission" date="2016-04" db="EMBL/GenBank/DDBJ databases">
        <title>Planomonospora sphaerica JCM9374 whole genome shotgun sequence.</title>
        <authorList>
            <person name="Suzuki T."/>
            <person name="Dohra H."/>
            <person name="Kodani S."/>
        </authorList>
    </citation>
    <scope>NUCLEOTIDE SEQUENCE [LARGE SCALE GENOMIC DNA]</scope>
    <source>
        <strain evidence="6">JCM 9374</strain>
    </source>
</reference>
<dbReference type="InterPro" id="IPR012340">
    <property type="entry name" value="NA-bd_OB-fold"/>
</dbReference>
<dbReference type="InterPro" id="IPR039569">
    <property type="entry name" value="FAS1-like_DH_region"/>
</dbReference>
<dbReference type="STRING" id="161355.PS9374_05609"/>
<name>A0A171DLY7_9ACTN</name>
<dbReference type="PANTHER" id="PTHR34075:SF5">
    <property type="entry name" value="BLR3430 PROTEIN"/>
    <property type="match status" value="1"/>
</dbReference>
<accession>A0A171DLY7</accession>
<dbReference type="Pfam" id="PF13452">
    <property type="entry name" value="FAS1_DH_region"/>
    <property type="match status" value="1"/>
</dbReference>
<comment type="caution">
    <text evidence="5">The sequence shown here is derived from an EMBL/GenBank/DDBJ whole genome shotgun (WGS) entry which is preliminary data.</text>
</comment>
<feature type="domain" description="FAS1-like dehydratase" evidence="4">
    <location>
        <begin position="56"/>
        <end position="189"/>
    </location>
</feature>
<dbReference type="Pfam" id="PF12172">
    <property type="entry name" value="zf-ChsH2"/>
    <property type="match status" value="1"/>
</dbReference>
<keyword evidence="6" id="KW-1185">Reference proteome</keyword>
<dbReference type="InterPro" id="IPR022002">
    <property type="entry name" value="ChsH2_Znr"/>
</dbReference>
<dbReference type="AlphaFoldDB" id="A0A171DLY7"/>
<feature type="domain" description="ChsH2 C-terminal OB-fold" evidence="2">
    <location>
        <begin position="297"/>
        <end position="358"/>
    </location>
</feature>
<evidence type="ECO:0000259" key="3">
    <source>
        <dbReference type="Pfam" id="PF12172"/>
    </source>
</evidence>
<feature type="domain" description="ChsH2 rubredoxin-like zinc ribbon" evidence="3">
    <location>
        <begin position="259"/>
        <end position="290"/>
    </location>
</feature>
<evidence type="ECO:0000313" key="6">
    <source>
        <dbReference type="Proteomes" id="UP000077701"/>
    </source>
</evidence>
<sequence length="378" mass="40336">MSGRTGGPAASAGPGSETPEDRADGRASPEDRADGYEERLQAFTGRELSPLRLGPDPVNLPMIRHWAEAMEDGNPVHLDEAAARAAGRPGVVAPASMVQAWTMPGYAARRSQRTGAYGELLTLLEEGGYTSVVATDSEFEFHRELVPGDRVGVGEVVESISPEKTTALGAGRFVTTLKTYRDGGGEVVAVQRWRILWFDPARRPGGGPDGEGRREQAGQGGKEPSGAAGGESRSEAGRDGGPGALRPRPALNRDNAFWFEAARGHRLVIQRCAGCKALRHPPGPCCPRCGCFDWDTVEASGRGHVYSYVVNHHPRHPAFEFPLVVALVELAEGTRLITGLTGVAPEAVEIGMPVVLDWIDPDPDLSLPVFRPAGQEES</sequence>
<dbReference type="Gene3D" id="3.10.129.10">
    <property type="entry name" value="Hotdog Thioesterase"/>
    <property type="match status" value="1"/>
</dbReference>
<evidence type="ECO:0000259" key="2">
    <source>
        <dbReference type="Pfam" id="PF01796"/>
    </source>
</evidence>
<dbReference type="InterPro" id="IPR029069">
    <property type="entry name" value="HotDog_dom_sf"/>
</dbReference>
<evidence type="ECO:0000259" key="4">
    <source>
        <dbReference type="Pfam" id="PF13452"/>
    </source>
</evidence>
<feature type="compositionally biased region" description="Gly residues" evidence="1">
    <location>
        <begin position="218"/>
        <end position="229"/>
    </location>
</feature>
<protein>
    <recommendedName>
        <fullName evidence="7">DNA-binding protein</fullName>
    </recommendedName>
</protein>
<dbReference type="SUPFAM" id="SSF54637">
    <property type="entry name" value="Thioesterase/thiol ester dehydrase-isomerase"/>
    <property type="match status" value="1"/>
</dbReference>
<dbReference type="Proteomes" id="UP000077701">
    <property type="component" value="Unassembled WGS sequence"/>
</dbReference>
<dbReference type="InterPro" id="IPR052513">
    <property type="entry name" value="Thioester_dehydratase-like"/>
</dbReference>
<dbReference type="Pfam" id="PF01796">
    <property type="entry name" value="OB_ChsH2_C"/>
    <property type="match status" value="1"/>
</dbReference>
<organism evidence="5 6">
    <name type="scientific">Planomonospora sphaerica</name>
    <dbReference type="NCBI Taxonomy" id="161355"/>
    <lineage>
        <taxon>Bacteria</taxon>
        <taxon>Bacillati</taxon>
        <taxon>Actinomycetota</taxon>
        <taxon>Actinomycetes</taxon>
        <taxon>Streptosporangiales</taxon>
        <taxon>Streptosporangiaceae</taxon>
        <taxon>Planomonospora</taxon>
    </lineage>
</organism>